<sequence length="237" mass="25726">METRFLELEEQLRGARLDYQGGAAGEYWRVAASFDRLARSRFEAISKLAGRKLLADAGDESGLPAGLQHAPDDGTRWYRAMKLQSGHYEHGFVGFQTNEDGSDAGSITTGHIYSPAAVAATLCLELSTMKNEASTPAGPLTIHVGGVNTRVNLHSNDNSTNTYIASEVTVFENLRSIVAEHAPAELKAEFLERIQSMEQSVGKPTFTSRYNDFIQSAANHIAIFTPLLPALSALLPT</sequence>
<organism evidence="1 2">
    <name type="scientific">Candidatus Accumulibacter cognatus</name>
    <dbReference type="NCBI Taxonomy" id="2954383"/>
    <lineage>
        <taxon>Bacteria</taxon>
        <taxon>Pseudomonadati</taxon>
        <taxon>Pseudomonadota</taxon>
        <taxon>Betaproteobacteria</taxon>
        <taxon>Candidatus Accumulibacter</taxon>
    </lineage>
</organism>
<evidence type="ECO:0000313" key="2">
    <source>
        <dbReference type="Proteomes" id="UP000509684"/>
    </source>
</evidence>
<dbReference type="AlphaFoldDB" id="A0A7D5SH05"/>
<protein>
    <submittedName>
        <fullName evidence="1">Uncharacterized protein</fullName>
    </submittedName>
</protein>
<dbReference type="KEGG" id="acog:HWD57_19275"/>
<gene>
    <name evidence="1" type="ORF">HWD57_19275</name>
</gene>
<dbReference type="EMBL" id="CP058708">
    <property type="protein sequence ID" value="QLH51698.1"/>
    <property type="molecule type" value="Genomic_DNA"/>
</dbReference>
<evidence type="ECO:0000313" key="1">
    <source>
        <dbReference type="EMBL" id="QLH51698.1"/>
    </source>
</evidence>
<dbReference type="Proteomes" id="UP000509684">
    <property type="component" value="Chromosome"/>
</dbReference>
<reference evidence="1 2" key="1">
    <citation type="journal article" date="2019" name="Microbiome">
        <title>Annotated bacterial chromosomes from frame-shift-corrected long-read metagenomic data.</title>
        <authorList>
            <person name="Arumugam K."/>
            <person name="Bagci C."/>
            <person name="Bessarab I."/>
            <person name="Beier S."/>
            <person name="Buchfink B."/>
            <person name="Gorska A."/>
            <person name="Qiu G."/>
            <person name="Huson D.H."/>
            <person name="Williams R.B.H."/>
        </authorList>
    </citation>
    <scope>NUCLEOTIDE SEQUENCE [LARGE SCALE GENOMIC DNA]</scope>
    <source>
        <strain evidence="1">SSA1</strain>
    </source>
</reference>
<proteinExistence type="predicted"/>
<accession>A0A7D5SH05</accession>
<name>A0A7D5SH05_9PROT</name>